<keyword evidence="2" id="KW-1185">Reference proteome</keyword>
<proteinExistence type="predicted"/>
<dbReference type="EMBL" id="FRBT01000009">
    <property type="protein sequence ID" value="SHM77028.1"/>
    <property type="molecule type" value="Genomic_DNA"/>
</dbReference>
<sequence>MSFEGAFLHREQRVKVIGQVFINENSMAK</sequence>
<reference evidence="2" key="1">
    <citation type="submission" date="2016-11" db="EMBL/GenBank/DDBJ databases">
        <authorList>
            <person name="Varghese N."/>
            <person name="Submissions S."/>
        </authorList>
    </citation>
    <scope>NUCLEOTIDE SEQUENCE [LARGE SCALE GENOMIC DNA]</scope>
    <source>
        <strain evidence="2">DSM 24724</strain>
    </source>
</reference>
<evidence type="ECO:0000313" key="1">
    <source>
        <dbReference type="EMBL" id="SHM77028.1"/>
    </source>
</evidence>
<dbReference type="Proteomes" id="UP000184028">
    <property type="component" value="Unassembled WGS sequence"/>
</dbReference>
<name>A0A1M7LFW3_9FLAO</name>
<accession>A0A1M7LFW3</accession>
<organism evidence="1 2">
    <name type="scientific">Flavobacterium chilense</name>
    <dbReference type="NCBI Taxonomy" id="946677"/>
    <lineage>
        <taxon>Bacteria</taxon>
        <taxon>Pseudomonadati</taxon>
        <taxon>Bacteroidota</taxon>
        <taxon>Flavobacteriia</taxon>
        <taxon>Flavobacteriales</taxon>
        <taxon>Flavobacteriaceae</taxon>
        <taxon>Flavobacterium</taxon>
    </lineage>
</organism>
<dbReference type="AlphaFoldDB" id="A0A1M7LFW3"/>
<evidence type="ECO:0000313" key="2">
    <source>
        <dbReference type="Proteomes" id="UP000184028"/>
    </source>
</evidence>
<gene>
    <name evidence="1" type="ORF">SAMN05444484_109100</name>
</gene>
<protein>
    <submittedName>
        <fullName evidence="1">Uncharacterized protein</fullName>
    </submittedName>
</protein>